<feature type="region of interest" description="Disordered" evidence="1">
    <location>
        <begin position="1"/>
        <end position="28"/>
    </location>
</feature>
<evidence type="ECO:0000313" key="2">
    <source>
        <dbReference type="EMBL" id="KAK4089338.1"/>
    </source>
</evidence>
<dbReference type="Proteomes" id="UP001287286">
    <property type="component" value="Unassembled WGS sequence"/>
</dbReference>
<keyword evidence="3" id="KW-1185">Reference proteome</keyword>
<proteinExistence type="predicted"/>
<protein>
    <submittedName>
        <fullName evidence="2">Uncharacterized protein</fullName>
    </submittedName>
</protein>
<evidence type="ECO:0000313" key="3">
    <source>
        <dbReference type="Proteomes" id="UP001287286"/>
    </source>
</evidence>
<reference evidence="2 3" key="1">
    <citation type="journal article" date="2024" name="Microbiol. Resour. Announc.">
        <title>Genome annotations for the ascomycete fungi Trichoderma harzianum, Trichoderma aggressivum, and Purpureocillium lilacinum.</title>
        <authorList>
            <person name="Beijen E.P.W."/>
            <person name="Ohm R.A."/>
        </authorList>
    </citation>
    <scope>NUCLEOTIDE SEQUENCE [LARGE SCALE GENOMIC DNA]</scope>
    <source>
        <strain evidence="2 3">CBS 150709</strain>
    </source>
</reference>
<organism evidence="2 3">
    <name type="scientific">Purpureocillium lilacinum</name>
    <name type="common">Paecilomyces lilacinus</name>
    <dbReference type="NCBI Taxonomy" id="33203"/>
    <lineage>
        <taxon>Eukaryota</taxon>
        <taxon>Fungi</taxon>
        <taxon>Dikarya</taxon>
        <taxon>Ascomycota</taxon>
        <taxon>Pezizomycotina</taxon>
        <taxon>Sordariomycetes</taxon>
        <taxon>Hypocreomycetidae</taxon>
        <taxon>Hypocreales</taxon>
        <taxon>Ophiocordycipitaceae</taxon>
        <taxon>Purpureocillium</taxon>
    </lineage>
</organism>
<evidence type="ECO:0000256" key="1">
    <source>
        <dbReference type="SAM" id="MobiDB-lite"/>
    </source>
</evidence>
<feature type="region of interest" description="Disordered" evidence="1">
    <location>
        <begin position="90"/>
        <end position="115"/>
    </location>
</feature>
<gene>
    <name evidence="2" type="ORF">Purlil1_6327</name>
</gene>
<name>A0ABR0BZ10_PURLI</name>
<sequence length="181" mass="19694">MHVQGTVQAAPSRELHSDKTSASPVPRPRLASPALFLVSHATFTTSNRSSHPASFIPLARALGCLPDNSIESRPAGQRAASLLSPECFARETPRPSLQPNHAPSVPETPNGNIAARSLPSKSFSKSFQLPVPVVMGSWWLRLLATPCFPAFLAAEPQHNPRAFRLATQLFFHPHNLTLLFH</sequence>
<dbReference type="EMBL" id="JAWRVI010000020">
    <property type="protein sequence ID" value="KAK4089338.1"/>
    <property type="molecule type" value="Genomic_DNA"/>
</dbReference>
<accession>A0ABR0BZ10</accession>
<comment type="caution">
    <text evidence="2">The sequence shown here is derived from an EMBL/GenBank/DDBJ whole genome shotgun (WGS) entry which is preliminary data.</text>
</comment>
<feature type="compositionally biased region" description="Polar residues" evidence="1">
    <location>
        <begin position="95"/>
        <end position="111"/>
    </location>
</feature>